<dbReference type="GeneID" id="25904952"/>
<dbReference type="GO" id="GO:0016020">
    <property type="term" value="C:membrane"/>
    <property type="evidence" value="ECO:0007669"/>
    <property type="project" value="UniProtKB-SubCell"/>
</dbReference>
<organism evidence="6 7">
    <name type="scientific">Sphaeroforma arctica JP610</name>
    <dbReference type="NCBI Taxonomy" id="667725"/>
    <lineage>
        <taxon>Eukaryota</taxon>
        <taxon>Ichthyosporea</taxon>
        <taxon>Ichthyophonida</taxon>
        <taxon>Sphaeroforma</taxon>
    </lineage>
</organism>
<dbReference type="Gene3D" id="1.20.1250.20">
    <property type="entry name" value="MFS general substrate transporter like domains"/>
    <property type="match status" value="1"/>
</dbReference>
<dbReference type="OrthoDB" id="422206at2759"/>
<evidence type="ECO:0000256" key="4">
    <source>
        <dbReference type="ARBA" id="ARBA00023136"/>
    </source>
</evidence>
<feature type="transmembrane region" description="Helical" evidence="5">
    <location>
        <begin position="91"/>
        <end position="111"/>
    </location>
</feature>
<proteinExistence type="predicted"/>
<dbReference type="RefSeq" id="XP_014157189.1">
    <property type="nucleotide sequence ID" value="XM_014301714.1"/>
</dbReference>
<feature type="transmembrane region" description="Helical" evidence="5">
    <location>
        <begin position="55"/>
        <end position="79"/>
    </location>
</feature>
<dbReference type="EMBL" id="KQ241846">
    <property type="protein sequence ID" value="KNC83287.1"/>
    <property type="molecule type" value="Genomic_DNA"/>
</dbReference>
<dbReference type="InterPro" id="IPR036259">
    <property type="entry name" value="MFS_trans_sf"/>
</dbReference>
<evidence type="ECO:0000256" key="2">
    <source>
        <dbReference type="ARBA" id="ARBA00022692"/>
    </source>
</evidence>
<name>A0A0L0G2C5_9EUKA</name>
<dbReference type="eggNOG" id="KOG2563">
    <property type="taxonomic scope" value="Eukaryota"/>
</dbReference>
<keyword evidence="2 5" id="KW-0812">Transmembrane</keyword>
<reference evidence="6 7" key="1">
    <citation type="submission" date="2011-02" db="EMBL/GenBank/DDBJ databases">
        <title>The Genome Sequence of Sphaeroforma arctica JP610.</title>
        <authorList>
            <consortium name="The Broad Institute Genome Sequencing Platform"/>
            <person name="Russ C."/>
            <person name="Cuomo C."/>
            <person name="Young S.K."/>
            <person name="Zeng Q."/>
            <person name="Gargeya S."/>
            <person name="Alvarado L."/>
            <person name="Berlin A."/>
            <person name="Chapman S.B."/>
            <person name="Chen Z."/>
            <person name="Freedman E."/>
            <person name="Gellesch M."/>
            <person name="Goldberg J."/>
            <person name="Griggs A."/>
            <person name="Gujja S."/>
            <person name="Heilman E."/>
            <person name="Heiman D."/>
            <person name="Howarth C."/>
            <person name="Mehta T."/>
            <person name="Neiman D."/>
            <person name="Pearson M."/>
            <person name="Roberts A."/>
            <person name="Saif S."/>
            <person name="Shea T."/>
            <person name="Shenoy N."/>
            <person name="Sisk P."/>
            <person name="Stolte C."/>
            <person name="Sykes S."/>
            <person name="White J."/>
            <person name="Yandava C."/>
            <person name="Burger G."/>
            <person name="Gray M.W."/>
            <person name="Holland P.W.H."/>
            <person name="King N."/>
            <person name="Lang F.B.F."/>
            <person name="Roger A.J."/>
            <person name="Ruiz-Trillo I."/>
            <person name="Haas B."/>
            <person name="Nusbaum C."/>
            <person name="Birren B."/>
        </authorList>
    </citation>
    <scope>NUCLEOTIDE SEQUENCE [LARGE SCALE GENOMIC DNA]</scope>
    <source>
        <strain evidence="6 7">JP610</strain>
    </source>
</reference>
<accession>A0A0L0G2C5</accession>
<dbReference type="PANTHER" id="PTHR10924">
    <property type="entry name" value="MAJOR FACILITATOR SUPERFAMILY PROTEIN-RELATED"/>
    <property type="match status" value="1"/>
</dbReference>
<evidence type="ECO:0008006" key="8">
    <source>
        <dbReference type="Google" id="ProtNLM"/>
    </source>
</evidence>
<evidence type="ECO:0000256" key="3">
    <source>
        <dbReference type="ARBA" id="ARBA00022989"/>
    </source>
</evidence>
<dbReference type="STRING" id="667725.A0A0L0G2C5"/>
<sequence length="194" mass="20574">MLWLYALVCVVLALPVITLQSHPPTPPSASSATYRETNKDFVDGLNVISRSYAYLMLVLIFGIGLGMFNALTTLLEQILFPHGYSTDDAGLAGALIILGGLAGAGLTGPILDKTRRYIEVLRVCLFGALMGFVWFAAVSSSAGNLTQILICSAIMGFFAFAILPTSLELGAECTYPVNEGTSSGFLYMSGQVCA</sequence>
<dbReference type="Pfam" id="PF07690">
    <property type="entry name" value="MFS_1"/>
    <property type="match status" value="1"/>
</dbReference>
<feature type="transmembrane region" description="Helical" evidence="5">
    <location>
        <begin position="117"/>
        <end position="136"/>
    </location>
</feature>
<keyword evidence="4 5" id="KW-0472">Membrane</keyword>
<evidence type="ECO:0000256" key="1">
    <source>
        <dbReference type="ARBA" id="ARBA00004141"/>
    </source>
</evidence>
<keyword evidence="3 5" id="KW-1133">Transmembrane helix</keyword>
<dbReference type="AlphaFoldDB" id="A0A0L0G2C5"/>
<protein>
    <recommendedName>
        <fullName evidence="8">Major facilitator superfamily (MFS) profile domain-containing protein</fullName>
    </recommendedName>
</protein>
<gene>
    <name evidence="6" type="ORF">SARC_04448</name>
</gene>
<comment type="subcellular location">
    <subcellularLocation>
        <location evidence="1">Membrane</location>
        <topology evidence="1">Multi-pass membrane protein</topology>
    </subcellularLocation>
</comment>
<evidence type="ECO:0000256" key="5">
    <source>
        <dbReference type="SAM" id="Phobius"/>
    </source>
</evidence>
<feature type="transmembrane region" description="Helical" evidence="5">
    <location>
        <begin position="148"/>
        <end position="167"/>
    </location>
</feature>
<keyword evidence="7" id="KW-1185">Reference proteome</keyword>
<evidence type="ECO:0000313" key="7">
    <source>
        <dbReference type="Proteomes" id="UP000054560"/>
    </source>
</evidence>
<dbReference type="InterPro" id="IPR049680">
    <property type="entry name" value="FLVCR1-2_SLC49-like"/>
</dbReference>
<dbReference type="Proteomes" id="UP000054560">
    <property type="component" value="Unassembled WGS sequence"/>
</dbReference>
<dbReference type="InterPro" id="IPR011701">
    <property type="entry name" value="MFS"/>
</dbReference>
<dbReference type="SUPFAM" id="SSF103473">
    <property type="entry name" value="MFS general substrate transporter"/>
    <property type="match status" value="1"/>
</dbReference>
<evidence type="ECO:0000313" key="6">
    <source>
        <dbReference type="EMBL" id="KNC83287.1"/>
    </source>
</evidence>
<dbReference type="PANTHER" id="PTHR10924:SF6">
    <property type="entry name" value="SOLUTE CARRIER FAMILY 49 MEMBER A3"/>
    <property type="match status" value="1"/>
</dbReference>
<dbReference type="GO" id="GO:0022857">
    <property type="term" value="F:transmembrane transporter activity"/>
    <property type="evidence" value="ECO:0007669"/>
    <property type="project" value="InterPro"/>
</dbReference>